<organism evidence="2 3">
    <name type="scientific">Agarivorans gilvus</name>
    <dbReference type="NCBI Taxonomy" id="680279"/>
    <lineage>
        <taxon>Bacteria</taxon>
        <taxon>Pseudomonadati</taxon>
        <taxon>Pseudomonadota</taxon>
        <taxon>Gammaproteobacteria</taxon>
        <taxon>Alteromonadales</taxon>
        <taxon>Alteromonadaceae</taxon>
        <taxon>Agarivorans</taxon>
    </lineage>
</organism>
<evidence type="ECO:0000313" key="3">
    <source>
        <dbReference type="Proteomes" id="UP000651977"/>
    </source>
</evidence>
<comment type="caution">
    <text evidence="2">The sequence shown here is derived from an EMBL/GenBank/DDBJ whole genome shotgun (WGS) entry which is preliminary data.</text>
</comment>
<keyword evidence="3" id="KW-1185">Reference proteome</keyword>
<name>A0ABQ1I6Q3_9ALTE</name>
<dbReference type="RefSeq" id="WP_229711277.1">
    <property type="nucleotide sequence ID" value="NZ_BMDY01000047.1"/>
</dbReference>
<evidence type="ECO:0000313" key="2">
    <source>
        <dbReference type="EMBL" id="GGB21860.1"/>
    </source>
</evidence>
<reference evidence="3" key="1">
    <citation type="journal article" date="2019" name="Int. J. Syst. Evol. Microbiol.">
        <title>The Global Catalogue of Microorganisms (GCM) 10K type strain sequencing project: providing services to taxonomists for standard genome sequencing and annotation.</title>
        <authorList>
            <consortium name="The Broad Institute Genomics Platform"/>
            <consortium name="The Broad Institute Genome Sequencing Center for Infectious Disease"/>
            <person name="Wu L."/>
            <person name="Ma J."/>
        </authorList>
    </citation>
    <scope>NUCLEOTIDE SEQUENCE [LARGE SCALE GENOMIC DNA]</scope>
    <source>
        <strain evidence="3">CGMCC 1.10131</strain>
    </source>
</reference>
<feature type="region of interest" description="Disordered" evidence="1">
    <location>
        <begin position="98"/>
        <end position="131"/>
    </location>
</feature>
<accession>A0ABQ1I6Q3</accession>
<evidence type="ECO:0000256" key="1">
    <source>
        <dbReference type="SAM" id="MobiDB-lite"/>
    </source>
</evidence>
<sequence>MRQPSKRYAPGESPLAKAGQAILDGLDALEIDALNEALDDALDVAVEHGAQYPEGSFGRVATGLAYASLAAVMPISALDVVPGGKAAKLRKAAKAVDTGGDAAKITSKTRKARRPRDIAHRPADSRSPESFANEFSSLNHQKAAAGEYNAHQLMVGKRVQMM</sequence>
<dbReference type="EMBL" id="BMDY01000047">
    <property type="protein sequence ID" value="GGB21860.1"/>
    <property type="molecule type" value="Genomic_DNA"/>
</dbReference>
<proteinExistence type="predicted"/>
<feature type="compositionally biased region" description="Basic and acidic residues" evidence="1">
    <location>
        <begin position="115"/>
        <end position="127"/>
    </location>
</feature>
<gene>
    <name evidence="2" type="ORF">GCM10007414_39070</name>
</gene>
<protein>
    <submittedName>
        <fullName evidence="2">Uncharacterized protein</fullName>
    </submittedName>
</protein>
<dbReference type="Proteomes" id="UP000651977">
    <property type="component" value="Unassembled WGS sequence"/>
</dbReference>